<dbReference type="Gene3D" id="2.40.160.210">
    <property type="entry name" value="Acyl-CoA thioesterase, double hotdog domain"/>
    <property type="match status" value="1"/>
</dbReference>
<organism evidence="10 11">
    <name type="scientific">Citricoccus muralis</name>
    <dbReference type="NCBI Taxonomy" id="169134"/>
    <lineage>
        <taxon>Bacteria</taxon>
        <taxon>Bacillati</taxon>
        <taxon>Actinomycetota</taxon>
        <taxon>Actinomycetes</taxon>
        <taxon>Micrococcales</taxon>
        <taxon>Micrococcaceae</taxon>
        <taxon>Citricoccus</taxon>
    </lineage>
</organism>
<dbReference type="AlphaFoldDB" id="A0A3D9L954"/>
<dbReference type="Proteomes" id="UP000256727">
    <property type="component" value="Unassembled WGS sequence"/>
</dbReference>
<evidence type="ECO:0000259" key="9">
    <source>
        <dbReference type="Pfam" id="PF13622"/>
    </source>
</evidence>
<dbReference type="Pfam" id="PF13622">
    <property type="entry name" value="4HBT_3"/>
    <property type="match status" value="1"/>
</dbReference>
<keyword evidence="11" id="KW-1185">Reference proteome</keyword>
<evidence type="ECO:0000256" key="1">
    <source>
        <dbReference type="ARBA" id="ARBA00006538"/>
    </source>
</evidence>
<dbReference type="InterPro" id="IPR025652">
    <property type="entry name" value="TesB_C"/>
</dbReference>
<evidence type="ECO:0000256" key="3">
    <source>
        <dbReference type="ARBA" id="ARBA00022801"/>
    </source>
</evidence>
<dbReference type="SUPFAM" id="SSF54637">
    <property type="entry name" value="Thioesterase/thiol ester dehydrase-isomerase"/>
    <property type="match status" value="2"/>
</dbReference>
<dbReference type="RefSeq" id="WP_115931059.1">
    <property type="nucleotide sequence ID" value="NZ_QREH01000001.1"/>
</dbReference>
<evidence type="ECO:0000313" key="11">
    <source>
        <dbReference type="Proteomes" id="UP000256727"/>
    </source>
</evidence>
<comment type="similarity">
    <text evidence="1">Belongs to the C/M/P thioester hydrolase family.</text>
</comment>
<keyword evidence="4" id="KW-0443">Lipid metabolism</keyword>
<evidence type="ECO:0000256" key="6">
    <source>
        <dbReference type="ARBA" id="ARBA00071120"/>
    </source>
</evidence>
<dbReference type="PANTHER" id="PTHR11066">
    <property type="entry name" value="ACYL-COA THIOESTERASE"/>
    <property type="match status" value="1"/>
</dbReference>
<sequence length="326" mass="35924">MSTGKVHKGRNDFPEDPTDVLRSVLDLTPAGEDAATGELLFTGETPPQARGRVFGGQVMAQSLMAAISTVDGERAIHSMHGYFLRPGNALLPITFAVETLRDGRSFSARRVQAIQEGKTILSLITSFQDPVSGLDHQSPMPTGVPDPESLPSTSDRLGRMRHPIAQEWSWARPFDIRHVDPPIEIAPDRSEVATNMVWMKTFSAMEGNANLHRAALAYASDYTLLEPILRRHGISWVRPGISVASLDHAMWWHRPARADEWLLYVQSSPSAQGARGLSNGRIYSRDGELVASVAQEGMIRVPGDLQYRVKNSVQSLFLKGAGRPRR</sequence>
<protein>
    <recommendedName>
        <fullName evidence="6">Acyl-CoA thioesterase 2</fullName>
    </recommendedName>
    <alternativeName>
        <fullName evidence="7">Thioesterase II</fullName>
    </alternativeName>
</protein>
<dbReference type="CDD" id="cd03444">
    <property type="entry name" value="Thioesterase_II_repeat1"/>
    <property type="match status" value="1"/>
</dbReference>
<dbReference type="OrthoDB" id="9781019at2"/>
<evidence type="ECO:0000256" key="4">
    <source>
        <dbReference type="ARBA" id="ARBA00023098"/>
    </source>
</evidence>
<keyword evidence="3" id="KW-0378">Hydrolase</keyword>
<dbReference type="EMBL" id="QREH01000001">
    <property type="protein sequence ID" value="REE02835.1"/>
    <property type="molecule type" value="Genomic_DNA"/>
</dbReference>
<dbReference type="PANTHER" id="PTHR11066:SF34">
    <property type="entry name" value="ACYL-COENZYME A THIOESTERASE 8"/>
    <property type="match status" value="1"/>
</dbReference>
<evidence type="ECO:0000313" key="10">
    <source>
        <dbReference type="EMBL" id="REE02835.1"/>
    </source>
</evidence>
<dbReference type="GO" id="GO:0047617">
    <property type="term" value="F:fatty acyl-CoA hydrolase activity"/>
    <property type="evidence" value="ECO:0007669"/>
    <property type="project" value="UniProtKB-EC"/>
</dbReference>
<dbReference type="GO" id="GO:0006637">
    <property type="term" value="P:acyl-CoA metabolic process"/>
    <property type="evidence" value="ECO:0007669"/>
    <property type="project" value="InterPro"/>
</dbReference>
<evidence type="ECO:0000256" key="7">
    <source>
        <dbReference type="ARBA" id="ARBA00079653"/>
    </source>
</evidence>
<dbReference type="InterPro" id="IPR042171">
    <property type="entry name" value="Acyl-CoA_hotdog"/>
</dbReference>
<evidence type="ECO:0000256" key="5">
    <source>
        <dbReference type="ARBA" id="ARBA00050943"/>
    </source>
</evidence>
<reference evidence="10 11" key="1">
    <citation type="submission" date="2018-07" db="EMBL/GenBank/DDBJ databases">
        <title>Sequencing the genomes of 1000 actinobacteria strains.</title>
        <authorList>
            <person name="Klenk H.-P."/>
        </authorList>
    </citation>
    <scope>NUCLEOTIDE SEQUENCE [LARGE SCALE GENOMIC DNA]</scope>
    <source>
        <strain evidence="10 11">DSM 14442</strain>
    </source>
</reference>
<feature type="domain" description="Acyl-CoA thioesterase-like N-terminal HotDog" evidence="9">
    <location>
        <begin position="49"/>
        <end position="128"/>
    </location>
</feature>
<evidence type="ECO:0000259" key="8">
    <source>
        <dbReference type="Pfam" id="PF02551"/>
    </source>
</evidence>
<dbReference type="InterPro" id="IPR003703">
    <property type="entry name" value="Acyl_CoA_thio"/>
</dbReference>
<feature type="domain" description="Acyl-CoA thioesterase 2 C-terminal" evidence="8">
    <location>
        <begin position="191"/>
        <end position="298"/>
    </location>
</feature>
<proteinExistence type="inferred from homology"/>
<accession>A0A3D9L954</accession>
<dbReference type="CDD" id="cd03445">
    <property type="entry name" value="Thioesterase_II_repeat2"/>
    <property type="match status" value="1"/>
</dbReference>
<name>A0A3D9L954_9MICC</name>
<evidence type="ECO:0000256" key="2">
    <source>
        <dbReference type="ARBA" id="ARBA00011881"/>
    </source>
</evidence>
<comment type="catalytic activity">
    <reaction evidence="5">
        <text>a fatty acyl-CoA + H2O = a fatty acid + CoA + H(+)</text>
        <dbReference type="Rhea" id="RHEA:16781"/>
        <dbReference type="ChEBI" id="CHEBI:15377"/>
        <dbReference type="ChEBI" id="CHEBI:15378"/>
        <dbReference type="ChEBI" id="CHEBI:28868"/>
        <dbReference type="ChEBI" id="CHEBI:57287"/>
        <dbReference type="ChEBI" id="CHEBI:77636"/>
        <dbReference type="EC" id="3.1.2.20"/>
    </reaction>
    <physiologicalReaction direction="left-to-right" evidence="5">
        <dbReference type="Rhea" id="RHEA:16782"/>
    </physiologicalReaction>
</comment>
<comment type="caution">
    <text evidence="10">The sequence shown here is derived from an EMBL/GenBank/DDBJ whole genome shotgun (WGS) entry which is preliminary data.</text>
</comment>
<comment type="subunit">
    <text evidence="2">Homotetramer.</text>
</comment>
<dbReference type="GO" id="GO:0009062">
    <property type="term" value="P:fatty acid catabolic process"/>
    <property type="evidence" value="ECO:0007669"/>
    <property type="project" value="TreeGrafter"/>
</dbReference>
<gene>
    <name evidence="10" type="ORF">C8E99_0622</name>
</gene>
<dbReference type="FunFam" id="2.40.160.210:FF:000001">
    <property type="entry name" value="Acyl-CoA thioesterase II"/>
    <property type="match status" value="1"/>
</dbReference>
<dbReference type="InterPro" id="IPR029069">
    <property type="entry name" value="HotDog_dom_sf"/>
</dbReference>
<dbReference type="Pfam" id="PF02551">
    <property type="entry name" value="Acyl_CoA_thio"/>
    <property type="match status" value="1"/>
</dbReference>
<dbReference type="InterPro" id="IPR049449">
    <property type="entry name" value="TesB_ACOT8-like_N"/>
</dbReference>